<name>A0AAW1X2H1_RUBAR</name>
<evidence type="ECO:0000256" key="2">
    <source>
        <dbReference type="ARBA" id="ARBA00022771"/>
    </source>
</evidence>
<dbReference type="SMART" id="SM00184">
    <property type="entry name" value="RING"/>
    <property type="match status" value="1"/>
</dbReference>
<reference evidence="8 9" key="1">
    <citation type="journal article" date="2023" name="G3 (Bethesda)">
        <title>A chromosome-length genome assembly and annotation of blackberry (Rubus argutus, cv. 'Hillquist').</title>
        <authorList>
            <person name="Bruna T."/>
            <person name="Aryal R."/>
            <person name="Dudchenko O."/>
            <person name="Sargent D.J."/>
            <person name="Mead D."/>
            <person name="Buti M."/>
            <person name="Cavallini A."/>
            <person name="Hytonen T."/>
            <person name="Andres J."/>
            <person name="Pham M."/>
            <person name="Weisz D."/>
            <person name="Mascagni F."/>
            <person name="Usai G."/>
            <person name="Natali L."/>
            <person name="Bassil N."/>
            <person name="Fernandez G.E."/>
            <person name="Lomsadze A."/>
            <person name="Armour M."/>
            <person name="Olukolu B."/>
            <person name="Poorten T."/>
            <person name="Britton C."/>
            <person name="Davik J."/>
            <person name="Ashrafi H."/>
            <person name="Aiden E.L."/>
            <person name="Borodovsky M."/>
            <person name="Worthington M."/>
        </authorList>
    </citation>
    <scope>NUCLEOTIDE SEQUENCE [LARGE SCALE GENOMIC DNA]</scope>
    <source>
        <strain evidence="8">PI 553951</strain>
    </source>
</reference>
<keyword evidence="1" id="KW-0479">Metal-binding</keyword>
<proteinExistence type="predicted"/>
<feature type="compositionally biased region" description="Polar residues" evidence="6">
    <location>
        <begin position="337"/>
        <end position="346"/>
    </location>
</feature>
<sequence length="496" mass="53600">MGLQQSKDELLYEQVSYGNVEGIKSLRSQGAGLETLIELGANVNGYRPGRHAGTPLHHAAKRGLVDTVNLLLSRGANALIMNDDCQSPLDVARAKGHSNVVRAIERHILLILWWWLREVLVFMVLDFWKYLLLSWFQEEKCIGVVVLPCSSRKPTKPYKLELAIYSSIQDAQPRTVIGLWKVNLEEPKSHRSDPLVIIHENSSMPRGRRRRQRRHTRSQTHIKLASADENDKQQLKWFSDACKGIPQARPAFLGNNQPPVNPATAPPAAEDLELAMALSASIQSATQERPPFLDGHPTYESSASSSSSGNFNGWSTSTNTSSYNGWVAPIAAASPKVSSSDWSGVQTGPVGGSTGHPEIQDSPTQTTPSSDSIPSASTQLVAIPSTSTQSTPIPSAPPVLDASLDEYPIHYPSIDSSPIDLSNPAAESTPPTDDAKKGEGASSSCVICLDAPVEGACIPCGHMAGCMSCLSEIKGKKWGCPVCRAKIDQVVRLYAV</sequence>
<dbReference type="SUPFAM" id="SSF57850">
    <property type="entry name" value="RING/U-box"/>
    <property type="match status" value="1"/>
</dbReference>
<evidence type="ECO:0000313" key="8">
    <source>
        <dbReference type="EMBL" id="KAK9931147.1"/>
    </source>
</evidence>
<dbReference type="CDD" id="cd23129">
    <property type="entry name" value="RING-HC_XBAT35-like"/>
    <property type="match status" value="1"/>
</dbReference>
<dbReference type="Gene3D" id="3.30.40.10">
    <property type="entry name" value="Zinc/RING finger domain, C3HC4 (zinc finger)"/>
    <property type="match status" value="1"/>
</dbReference>
<dbReference type="SMART" id="SM00248">
    <property type="entry name" value="ANK"/>
    <property type="match status" value="2"/>
</dbReference>
<evidence type="ECO:0000313" key="9">
    <source>
        <dbReference type="Proteomes" id="UP001457282"/>
    </source>
</evidence>
<feature type="compositionally biased region" description="Low complexity" evidence="6">
    <location>
        <begin position="301"/>
        <end position="311"/>
    </location>
</feature>
<feature type="compositionally biased region" description="Low complexity" evidence="6">
    <location>
        <begin position="360"/>
        <end position="375"/>
    </location>
</feature>
<dbReference type="InterPro" id="IPR013083">
    <property type="entry name" value="Znf_RING/FYVE/PHD"/>
</dbReference>
<dbReference type="GO" id="GO:0016567">
    <property type="term" value="P:protein ubiquitination"/>
    <property type="evidence" value="ECO:0007669"/>
    <property type="project" value="TreeGrafter"/>
</dbReference>
<evidence type="ECO:0000259" key="7">
    <source>
        <dbReference type="PROSITE" id="PS50089"/>
    </source>
</evidence>
<evidence type="ECO:0000256" key="4">
    <source>
        <dbReference type="PROSITE-ProRule" id="PRU00023"/>
    </source>
</evidence>
<keyword evidence="4" id="KW-0040">ANK repeat</keyword>
<dbReference type="EMBL" id="JBEDUW010000004">
    <property type="protein sequence ID" value="KAK9931147.1"/>
    <property type="molecule type" value="Genomic_DNA"/>
</dbReference>
<feature type="region of interest" description="Disordered" evidence="6">
    <location>
        <begin position="337"/>
        <end position="375"/>
    </location>
</feature>
<comment type="caution">
    <text evidence="8">The sequence shown here is derived from an EMBL/GenBank/DDBJ whole genome shotgun (WGS) entry which is preliminary data.</text>
</comment>
<gene>
    <name evidence="8" type="ORF">M0R45_018441</name>
</gene>
<evidence type="ECO:0000256" key="3">
    <source>
        <dbReference type="ARBA" id="ARBA00022833"/>
    </source>
</evidence>
<dbReference type="GO" id="GO:0061630">
    <property type="term" value="F:ubiquitin protein ligase activity"/>
    <property type="evidence" value="ECO:0007669"/>
    <property type="project" value="TreeGrafter"/>
</dbReference>
<evidence type="ECO:0000256" key="1">
    <source>
        <dbReference type="ARBA" id="ARBA00022723"/>
    </source>
</evidence>
<dbReference type="InterPro" id="IPR036770">
    <property type="entry name" value="Ankyrin_rpt-contain_sf"/>
</dbReference>
<dbReference type="GO" id="GO:0008270">
    <property type="term" value="F:zinc ion binding"/>
    <property type="evidence" value="ECO:0007669"/>
    <property type="project" value="UniProtKB-KW"/>
</dbReference>
<feature type="domain" description="RING-type" evidence="7">
    <location>
        <begin position="445"/>
        <end position="484"/>
    </location>
</feature>
<feature type="region of interest" description="Disordered" evidence="6">
    <location>
        <begin position="202"/>
        <end position="226"/>
    </location>
</feature>
<dbReference type="PANTHER" id="PTHR46858:SF7">
    <property type="entry name" value="RING-TYPE DOMAIN-CONTAINING PROTEIN"/>
    <property type="match status" value="1"/>
</dbReference>
<feature type="repeat" description="ANK" evidence="4">
    <location>
        <begin position="51"/>
        <end position="83"/>
    </location>
</feature>
<dbReference type="Pfam" id="PF13920">
    <property type="entry name" value="zf-C3HC4_3"/>
    <property type="match status" value="1"/>
</dbReference>
<keyword evidence="9" id="KW-1185">Reference proteome</keyword>
<dbReference type="PROSITE" id="PS50089">
    <property type="entry name" value="ZF_RING_2"/>
    <property type="match status" value="1"/>
</dbReference>
<dbReference type="Gene3D" id="1.25.40.20">
    <property type="entry name" value="Ankyrin repeat-containing domain"/>
    <property type="match status" value="1"/>
</dbReference>
<feature type="compositionally biased region" description="Basic residues" evidence="6">
    <location>
        <begin position="206"/>
        <end position="220"/>
    </location>
</feature>
<feature type="region of interest" description="Disordered" evidence="6">
    <location>
        <begin position="288"/>
        <end position="311"/>
    </location>
</feature>
<dbReference type="PROSITE" id="PS50297">
    <property type="entry name" value="ANK_REP_REGION"/>
    <property type="match status" value="1"/>
</dbReference>
<evidence type="ECO:0000256" key="5">
    <source>
        <dbReference type="PROSITE-ProRule" id="PRU00175"/>
    </source>
</evidence>
<dbReference type="AlphaFoldDB" id="A0AAW1X2H1"/>
<protein>
    <recommendedName>
        <fullName evidence="7">RING-type domain-containing protein</fullName>
    </recommendedName>
</protein>
<evidence type="ECO:0000256" key="6">
    <source>
        <dbReference type="SAM" id="MobiDB-lite"/>
    </source>
</evidence>
<keyword evidence="2 5" id="KW-0863">Zinc-finger</keyword>
<keyword evidence="3" id="KW-0862">Zinc</keyword>
<organism evidence="8 9">
    <name type="scientific">Rubus argutus</name>
    <name type="common">Southern blackberry</name>
    <dbReference type="NCBI Taxonomy" id="59490"/>
    <lineage>
        <taxon>Eukaryota</taxon>
        <taxon>Viridiplantae</taxon>
        <taxon>Streptophyta</taxon>
        <taxon>Embryophyta</taxon>
        <taxon>Tracheophyta</taxon>
        <taxon>Spermatophyta</taxon>
        <taxon>Magnoliopsida</taxon>
        <taxon>eudicotyledons</taxon>
        <taxon>Gunneridae</taxon>
        <taxon>Pentapetalae</taxon>
        <taxon>rosids</taxon>
        <taxon>fabids</taxon>
        <taxon>Rosales</taxon>
        <taxon>Rosaceae</taxon>
        <taxon>Rosoideae</taxon>
        <taxon>Rosoideae incertae sedis</taxon>
        <taxon>Rubus</taxon>
    </lineage>
</organism>
<dbReference type="PANTHER" id="PTHR46858">
    <property type="entry name" value="OS05G0521000 PROTEIN"/>
    <property type="match status" value="1"/>
</dbReference>
<accession>A0AAW1X2H1</accession>
<feature type="region of interest" description="Disordered" evidence="6">
    <location>
        <begin position="414"/>
        <end position="438"/>
    </location>
</feature>
<dbReference type="InterPro" id="IPR002110">
    <property type="entry name" value="Ankyrin_rpt"/>
</dbReference>
<dbReference type="Pfam" id="PF12796">
    <property type="entry name" value="Ank_2"/>
    <property type="match status" value="1"/>
</dbReference>
<dbReference type="PROSITE" id="PS50088">
    <property type="entry name" value="ANK_REPEAT"/>
    <property type="match status" value="1"/>
</dbReference>
<dbReference type="SUPFAM" id="SSF48403">
    <property type="entry name" value="Ankyrin repeat"/>
    <property type="match status" value="1"/>
</dbReference>
<dbReference type="InterPro" id="IPR001841">
    <property type="entry name" value="Znf_RING"/>
</dbReference>
<dbReference type="Proteomes" id="UP001457282">
    <property type="component" value="Unassembled WGS sequence"/>
</dbReference>
<feature type="compositionally biased region" description="Polar residues" evidence="6">
    <location>
        <begin position="414"/>
        <end position="431"/>
    </location>
</feature>